<evidence type="ECO:0000313" key="7">
    <source>
        <dbReference type="WBParaSite" id="Csp11.Scaffold629.g8376.t1"/>
    </source>
</evidence>
<protein>
    <submittedName>
        <fullName evidence="7">ZZ-type domain-containing protein</fullName>
    </submittedName>
</protein>
<dbReference type="GO" id="GO:0007032">
    <property type="term" value="P:endosome organization"/>
    <property type="evidence" value="ECO:0007669"/>
    <property type="project" value="TreeGrafter"/>
</dbReference>
<dbReference type="Pfam" id="PF00569">
    <property type="entry name" value="ZZ"/>
    <property type="match status" value="1"/>
</dbReference>
<dbReference type="PROSITE" id="PS50135">
    <property type="entry name" value="ZF_ZZ_2"/>
    <property type="match status" value="1"/>
</dbReference>
<evidence type="ECO:0000256" key="3">
    <source>
        <dbReference type="ARBA" id="ARBA00022833"/>
    </source>
</evidence>
<dbReference type="PROSITE" id="PS01357">
    <property type="entry name" value="ZF_ZZ_1"/>
    <property type="match status" value="1"/>
</dbReference>
<dbReference type="FunFam" id="3.30.60.90:FF:000016">
    <property type="entry name" value="Refractory to sigma P"/>
    <property type="match status" value="1"/>
</dbReference>
<reference evidence="7" key="1">
    <citation type="submission" date="2016-11" db="UniProtKB">
        <authorList>
            <consortium name="WormBaseParasite"/>
        </authorList>
    </citation>
    <scope>IDENTIFICATION</scope>
</reference>
<name>A0A1I7UE11_9PELO</name>
<accession>A0A1I7UE11</accession>
<evidence type="ECO:0000313" key="6">
    <source>
        <dbReference type="Proteomes" id="UP000095282"/>
    </source>
</evidence>
<organism evidence="6 7">
    <name type="scientific">Caenorhabditis tropicalis</name>
    <dbReference type="NCBI Taxonomy" id="1561998"/>
    <lineage>
        <taxon>Eukaryota</taxon>
        <taxon>Metazoa</taxon>
        <taxon>Ecdysozoa</taxon>
        <taxon>Nematoda</taxon>
        <taxon>Chromadorea</taxon>
        <taxon>Rhabditida</taxon>
        <taxon>Rhabditina</taxon>
        <taxon>Rhabditomorpha</taxon>
        <taxon>Rhabditoidea</taxon>
        <taxon>Rhabditidae</taxon>
        <taxon>Peloderinae</taxon>
        <taxon>Caenorhabditis</taxon>
    </lineage>
</organism>
<dbReference type="PANTHER" id="PTHR15090">
    <property type="entry name" value="SEQUESTOSOME 1-RELATED"/>
    <property type="match status" value="1"/>
</dbReference>
<dbReference type="GO" id="GO:0044753">
    <property type="term" value="C:amphisome"/>
    <property type="evidence" value="ECO:0007669"/>
    <property type="project" value="TreeGrafter"/>
</dbReference>
<sequence length="189" mass="21629">MEEELKLVPSNLRHGIKPKSGEVTNMQRLIQSGGAIVTSKVVYVTYYTQSGSTTVATCLSLRDAWREIRDKAAEILPTVPWKFFSGNALHSQYEFVSNEQVWNAICSARYYNFEYLEVRLERAVNKQNANCDNCHTSITGHRFKCLECSDFDICSSCEGRSAHAEHAMLRIVGPERTHIPIWVRERIRI</sequence>
<keyword evidence="1" id="KW-0479">Metal-binding</keyword>
<dbReference type="GO" id="GO:0005080">
    <property type="term" value="F:protein kinase C binding"/>
    <property type="evidence" value="ECO:0007669"/>
    <property type="project" value="TreeGrafter"/>
</dbReference>
<dbReference type="GO" id="GO:0016235">
    <property type="term" value="C:aggresome"/>
    <property type="evidence" value="ECO:0007669"/>
    <property type="project" value="TreeGrafter"/>
</dbReference>
<evidence type="ECO:0000256" key="4">
    <source>
        <dbReference type="PROSITE-ProRule" id="PRU00228"/>
    </source>
</evidence>
<keyword evidence="2 4" id="KW-0863">Zinc-finger</keyword>
<dbReference type="AlphaFoldDB" id="A0A1I7UE11"/>
<keyword evidence="3" id="KW-0862">Zinc</keyword>
<dbReference type="InterPro" id="IPR052260">
    <property type="entry name" value="Autophagy_Rcpt_SigReg"/>
</dbReference>
<dbReference type="Gene3D" id="3.30.60.90">
    <property type="match status" value="1"/>
</dbReference>
<dbReference type="eggNOG" id="KOG4582">
    <property type="taxonomic scope" value="Eukaryota"/>
</dbReference>
<dbReference type="SMART" id="SM00291">
    <property type="entry name" value="ZnF_ZZ"/>
    <property type="match status" value="1"/>
</dbReference>
<dbReference type="STRING" id="1561998.A0A1I7UE11"/>
<keyword evidence="6" id="KW-1185">Reference proteome</keyword>
<dbReference type="CDD" id="cd02340">
    <property type="entry name" value="ZZ_NBR1_like"/>
    <property type="match status" value="1"/>
</dbReference>
<dbReference type="Proteomes" id="UP000095282">
    <property type="component" value="Unplaced"/>
</dbReference>
<dbReference type="SUPFAM" id="SSF57850">
    <property type="entry name" value="RING/U-box"/>
    <property type="match status" value="1"/>
</dbReference>
<dbReference type="WBParaSite" id="Csp11.Scaffold629.g8376.t1">
    <property type="protein sequence ID" value="Csp11.Scaffold629.g8376.t1"/>
    <property type="gene ID" value="Csp11.Scaffold629.g8376"/>
</dbReference>
<dbReference type="InterPro" id="IPR043145">
    <property type="entry name" value="Znf_ZZ_sf"/>
</dbReference>
<dbReference type="GO" id="GO:0008270">
    <property type="term" value="F:zinc ion binding"/>
    <property type="evidence" value="ECO:0007669"/>
    <property type="project" value="UniProtKB-KW"/>
</dbReference>
<evidence type="ECO:0000259" key="5">
    <source>
        <dbReference type="PROSITE" id="PS50135"/>
    </source>
</evidence>
<proteinExistence type="predicted"/>
<dbReference type="GO" id="GO:0035973">
    <property type="term" value="P:aggrephagy"/>
    <property type="evidence" value="ECO:0007669"/>
    <property type="project" value="TreeGrafter"/>
</dbReference>
<dbReference type="PANTHER" id="PTHR15090:SF6">
    <property type="entry name" value="ZZ-TYPE DOMAIN-CONTAINING PROTEIN"/>
    <property type="match status" value="1"/>
</dbReference>
<evidence type="ECO:0000256" key="1">
    <source>
        <dbReference type="ARBA" id="ARBA00022723"/>
    </source>
</evidence>
<dbReference type="GO" id="GO:0070530">
    <property type="term" value="F:K63-linked polyubiquitin modification-dependent protein binding"/>
    <property type="evidence" value="ECO:0007669"/>
    <property type="project" value="TreeGrafter"/>
</dbReference>
<dbReference type="InterPro" id="IPR000433">
    <property type="entry name" value="Znf_ZZ"/>
</dbReference>
<evidence type="ECO:0000256" key="2">
    <source>
        <dbReference type="ARBA" id="ARBA00022771"/>
    </source>
</evidence>
<dbReference type="GO" id="GO:0000423">
    <property type="term" value="P:mitophagy"/>
    <property type="evidence" value="ECO:0007669"/>
    <property type="project" value="TreeGrafter"/>
</dbReference>
<feature type="domain" description="ZZ-type" evidence="5">
    <location>
        <begin position="126"/>
        <end position="176"/>
    </location>
</feature>